<dbReference type="GO" id="GO:0016020">
    <property type="term" value="C:membrane"/>
    <property type="evidence" value="ECO:0007669"/>
    <property type="project" value="InterPro"/>
</dbReference>
<proteinExistence type="predicted"/>
<evidence type="ECO:0000313" key="4">
    <source>
        <dbReference type="Proteomes" id="UP000462014"/>
    </source>
</evidence>
<keyword evidence="1" id="KW-0328">Glycosyltransferase</keyword>
<sequence length="305" mass="35960">MFLFLIVTKLISGLGNQLFQYAIGRQLSLAKEVPLKLDLSFFKSQDLRSYKLNHYHINAEIATTADIVPFRKEINRYQKLHQQTSFFAKVYRNVEPVLFPKHTKNYFKEHIWWILEPDVFKTPANVYVEGYWQHYKYFENVQPQIFEELTLKEPLDTKAAAWLSAIKTDKSSVAVHIRRGDYVTDSNANYLMGVLPMEYYQKAIHYLKQKVSKPSFYFFSDDLEWVKENIKTDAATYYVDGNTDYVDLDLMRQCSNNIIANSTFSWWGAFLNRNPNKIVIAPEKWSAREDVNKSIQLQFPSWIKL</sequence>
<accession>A0A7K1SY31</accession>
<dbReference type="Proteomes" id="UP000462014">
    <property type="component" value="Unassembled WGS sequence"/>
</dbReference>
<keyword evidence="2" id="KW-0808">Transferase</keyword>
<gene>
    <name evidence="3" type="ORF">GO621_11880</name>
</gene>
<protein>
    <recommendedName>
        <fullName evidence="5">Alpha-1,2-fucosyltransferase</fullName>
    </recommendedName>
</protein>
<dbReference type="GO" id="GO:0005975">
    <property type="term" value="P:carbohydrate metabolic process"/>
    <property type="evidence" value="ECO:0007669"/>
    <property type="project" value="InterPro"/>
</dbReference>
<evidence type="ECO:0000256" key="2">
    <source>
        <dbReference type="ARBA" id="ARBA00022679"/>
    </source>
</evidence>
<evidence type="ECO:0008006" key="5">
    <source>
        <dbReference type="Google" id="ProtNLM"/>
    </source>
</evidence>
<dbReference type="EMBL" id="WPIK01000009">
    <property type="protein sequence ID" value="MVN22231.1"/>
    <property type="molecule type" value="Genomic_DNA"/>
</dbReference>
<dbReference type="AlphaFoldDB" id="A0A7K1SY31"/>
<dbReference type="PANTHER" id="PTHR11927">
    <property type="entry name" value="GALACTOSIDE 2-L-FUCOSYLTRANSFERASE"/>
    <property type="match status" value="1"/>
</dbReference>
<evidence type="ECO:0000256" key="1">
    <source>
        <dbReference type="ARBA" id="ARBA00022676"/>
    </source>
</evidence>
<dbReference type="InterPro" id="IPR002516">
    <property type="entry name" value="Glyco_trans_11"/>
</dbReference>
<reference evidence="3 4" key="1">
    <citation type="submission" date="2019-12" db="EMBL/GenBank/DDBJ databases">
        <title>Mucilaginibacter sp. HMF7410 genome sequencing and assembly.</title>
        <authorList>
            <person name="Kang H."/>
            <person name="Cha I."/>
            <person name="Kim H."/>
            <person name="Joh K."/>
        </authorList>
    </citation>
    <scope>NUCLEOTIDE SEQUENCE [LARGE SCALE GENOMIC DNA]</scope>
    <source>
        <strain evidence="3 4">HMF7410</strain>
    </source>
</reference>
<dbReference type="PANTHER" id="PTHR11927:SF9">
    <property type="entry name" value="L-FUCOSYLTRANSFERASE"/>
    <property type="match status" value="1"/>
</dbReference>
<dbReference type="Pfam" id="PF01531">
    <property type="entry name" value="Glyco_transf_11"/>
    <property type="match status" value="1"/>
</dbReference>
<organism evidence="3 4">
    <name type="scientific">Mucilaginibacter arboris</name>
    <dbReference type="NCBI Taxonomy" id="2682090"/>
    <lineage>
        <taxon>Bacteria</taxon>
        <taxon>Pseudomonadati</taxon>
        <taxon>Bacteroidota</taxon>
        <taxon>Sphingobacteriia</taxon>
        <taxon>Sphingobacteriales</taxon>
        <taxon>Sphingobacteriaceae</taxon>
        <taxon>Mucilaginibacter</taxon>
    </lineage>
</organism>
<comment type="caution">
    <text evidence="3">The sequence shown here is derived from an EMBL/GenBank/DDBJ whole genome shotgun (WGS) entry which is preliminary data.</text>
</comment>
<name>A0A7K1SY31_9SPHI</name>
<keyword evidence="4" id="KW-1185">Reference proteome</keyword>
<evidence type="ECO:0000313" key="3">
    <source>
        <dbReference type="EMBL" id="MVN22231.1"/>
    </source>
</evidence>
<dbReference type="GO" id="GO:0008107">
    <property type="term" value="F:galactoside 2-alpha-L-fucosyltransferase activity"/>
    <property type="evidence" value="ECO:0007669"/>
    <property type="project" value="InterPro"/>
</dbReference>
<dbReference type="CDD" id="cd11301">
    <property type="entry name" value="Fut1_Fut2_like"/>
    <property type="match status" value="1"/>
</dbReference>